<dbReference type="Pfam" id="PF00067">
    <property type="entry name" value="p450"/>
    <property type="match status" value="1"/>
</dbReference>
<feature type="binding site" description="axial binding residue" evidence="6">
    <location>
        <position position="466"/>
    </location>
    <ligand>
        <name>heme</name>
        <dbReference type="ChEBI" id="CHEBI:30413"/>
    </ligand>
    <ligandPart>
        <name>Fe</name>
        <dbReference type="ChEBI" id="CHEBI:18248"/>
    </ligandPart>
</feature>
<evidence type="ECO:0000256" key="3">
    <source>
        <dbReference type="ARBA" id="ARBA00022723"/>
    </source>
</evidence>
<keyword evidence="6" id="KW-0349">Heme</keyword>
<keyword evidence="9" id="KW-1185">Reference proteome</keyword>
<dbReference type="GO" id="GO:0020037">
    <property type="term" value="F:heme binding"/>
    <property type="evidence" value="ECO:0007669"/>
    <property type="project" value="InterPro"/>
</dbReference>
<dbReference type="Gramene" id="Solyc11g065770.1.1">
    <property type="protein sequence ID" value="Solyc11g065770.1.1.1"/>
    <property type="gene ID" value="Solyc11g065770.1"/>
</dbReference>
<dbReference type="Gene3D" id="1.10.630.10">
    <property type="entry name" value="Cytochrome P450"/>
    <property type="match status" value="1"/>
</dbReference>
<sequence>MVFNFDLSINIFSHLYFFFLPLVIILLFFIINISKTILTNVFIYPKSTKIPRSYPIIGSYFSIKSNINRRIQWTSEIVLSILPSLTFTLYRPLGHRHIFTANPSNVEHILKTCFHNYQKGCLGKETLKDLLGNGIFNADGEIWKYQRKLASHEFNSKSLRKFVENVVDFELSDRLIPILTMSASQKSVVDFQDLLQRFTFDNICMVAYGYDPAYLLPSFPEAKFANAFEEVVRISSDRFNSLAPFIWKLKRILNVGSEKKLRVCSTQIRDMAKEMIKQKKERSGYDKRSSDDLLSRFLISSNEQQNMHDDEFIIDIVISFILAGRDTTSAALTWFIWLISKNPKVEKEILEEIAKTTTSLNYDEVKDMSYTHASLCESMRLYPPVPVDTKEVMQDDLLPDGTFAKKGTRISYHPYAMGRVEHIWGKDWQTFRPERWLERDVKTGNWKFVPKDPFVYPVFQAGPRVCLGKDMAFLQMKKVVAGVLPRFRFVPVVDKGEEPVLIAYLTIKVKGGLMVRIEERTRSS</sequence>
<dbReference type="SUPFAM" id="SSF48264">
    <property type="entry name" value="Cytochrome P450"/>
    <property type="match status" value="1"/>
</dbReference>
<proteinExistence type="inferred from homology"/>
<dbReference type="Proteomes" id="UP000004994">
    <property type="component" value="Chromosome 11"/>
</dbReference>
<dbReference type="InterPro" id="IPR001128">
    <property type="entry name" value="Cyt_P450"/>
</dbReference>
<evidence type="ECO:0000256" key="1">
    <source>
        <dbReference type="ARBA" id="ARBA00001971"/>
    </source>
</evidence>
<dbReference type="InterPro" id="IPR036396">
    <property type="entry name" value="Cyt_P450_sf"/>
</dbReference>
<evidence type="ECO:0000313" key="8">
    <source>
        <dbReference type="EnsemblPlants" id="Solyc11g065770.1.1.1"/>
    </source>
</evidence>
<keyword evidence="7" id="KW-0812">Transmembrane</keyword>
<evidence type="ECO:0000256" key="6">
    <source>
        <dbReference type="PIRSR" id="PIRSR602401-1"/>
    </source>
</evidence>
<evidence type="ECO:0000256" key="2">
    <source>
        <dbReference type="ARBA" id="ARBA00010617"/>
    </source>
</evidence>
<dbReference type="AlphaFoldDB" id="A0A3Q7IYB5"/>
<dbReference type="SMR" id="A0A3Q7IYB5"/>
<evidence type="ECO:0000256" key="5">
    <source>
        <dbReference type="ARBA" id="ARBA00023004"/>
    </source>
</evidence>
<feature type="transmembrane region" description="Helical" evidence="7">
    <location>
        <begin position="12"/>
        <end position="31"/>
    </location>
</feature>
<dbReference type="GeneID" id="101250364"/>
<comment type="cofactor">
    <cofactor evidence="1 6">
        <name>heme</name>
        <dbReference type="ChEBI" id="CHEBI:30413"/>
    </cofactor>
</comment>
<dbReference type="GO" id="GO:0004497">
    <property type="term" value="F:monooxygenase activity"/>
    <property type="evidence" value="ECO:0007669"/>
    <property type="project" value="InterPro"/>
</dbReference>
<keyword evidence="7" id="KW-0472">Membrane</keyword>
<dbReference type="InterPro" id="IPR002401">
    <property type="entry name" value="Cyt_P450_E_grp-I"/>
</dbReference>
<dbReference type="EnsemblPlants" id="Solyc11g065770.1.1">
    <property type="protein sequence ID" value="Solyc11g065770.1.1.1"/>
    <property type="gene ID" value="Solyc11g065770.1"/>
</dbReference>
<dbReference type="GO" id="GO:0016705">
    <property type="term" value="F:oxidoreductase activity, acting on paired donors, with incorporation or reduction of molecular oxygen"/>
    <property type="evidence" value="ECO:0007669"/>
    <property type="project" value="InterPro"/>
</dbReference>
<dbReference type="RefSeq" id="XP_004250943.1">
    <property type="nucleotide sequence ID" value="XM_004250895.5"/>
</dbReference>
<keyword evidence="4" id="KW-0560">Oxidoreductase</keyword>
<reference evidence="8" key="1">
    <citation type="journal article" date="2012" name="Nature">
        <title>The tomato genome sequence provides insights into fleshy fruit evolution.</title>
        <authorList>
            <consortium name="Tomato Genome Consortium"/>
        </authorList>
    </citation>
    <scope>NUCLEOTIDE SEQUENCE [LARGE SCALE GENOMIC DNA]</scope>
    <source>
        <strain evidence="8">cv. Heinz 1706</strain>
    </source>
</reference>
<keyword evidence="5 6" id="KW-0408">Iron</keyword>
<dbReference type="InParanoid" id="A0A3Q7IYB5"/>
<keyword evidence="3 6" id="KW-0479">Metal-binding</keyword>
<reference evidence="8" key="2">
    <citation type="submission" date="2019-01" db="UniProtKB">
        <authorList>
            <consortium name="EnsemblPlants"/>
        </authorList>
    </citation>
    <scope>IDENTIFICATION</scope>
    <source>
        <strain evidence="8">cv. Heinz 1706</strain>
    </source>
</reference>
<name>A0A3Q7IYB5_SOLLC</name>
<comment type="similarity">
    <text evidence="2">Belongs to the cytochrome P450 family.</text>
</comment>
<gene>
    <name evidence="8" type="primary">CYP94A25</name>
</gene>
<dbReference type="PaxDb" id="4081-Solyc11g065770.1.1"/>
<dbReference type="PRINTS" id="PR00463">
    <property type="entry name" value="EP450I"/>
</dbReference>
<evidence type="ECO:0000256" key="4">
    <source>
        <dbReference type="ARBA" id="ARBA00023002"/>
    </source>
</evidence>
<dbReference type="KEGG" id="sly:101250364"/>
<protein>
    <recommendedName>
        <fullName evidence="10">Cytochrome P450-dependent fatty acid hydroxylase</fullName>
    </recommendedName>
</protein>
<dbReference type="PRINTS" id="PR00385">
    <property type="entry name" value="P450"/>
</dbReference>
<dbReference type="OMA" id="INRRIQW"/>
<evidence type="ECO:0000313" key="9">
    <source>
        <dbReference type="Proteomes" id="UP000004994"/>
    </source>
</evidence>
<dbReference type="GO" id="GO:0005506">
    <property type="term" value="F:iron ion binding"/>
    <property type="evidence" value="ECO:0007669"/>
    <property type="project" value="InterPro"/>
</dbReference>
<dbReference type="OrthoDB" id="1470350at2759"/>
<evidence type="ECO:0000256" key="7">
    <source>
        <dbReference type="SAM" id="Phobius"/>
    </source>
</evidence>
<dbReference type="PANTHER" id="PTHR24296">
    <property type="entry name" value="CYTOCHROME P450"/>
    <property type="match status" value="1"/>
</dbReference>
<organism evidence="8">
    <name type="scientific">Solanum lycopersicum</name>
    <name type="common">Tomato</name>
    <name type="synonym">Lycopersicon esculentum</name>
    <dbReference type="NCBI Taxonomy" id="4081"/>
    <lineage>
        <taxon>Eukaryota</taxon>
        <taxon>Viridiplantae</taxon>
        <taxon>Streptophyta</taxon>
        <taxon>Embryophyta</taxon>
        <taxon>Tracheophyta</taxon>
        <taxon>Spermatophyta</taxon>
        <taxon>Magnoliopsida</taxon>
        <taxon>eudicotyledons</taxon>
        <taxon>Gunneridae</taxon>
        <taxon>Pentapetalae</taxon>
        <taxon>asterids</taxon>
        <taxon>lamiids</taxon>
        <taxon>Solanales</taxon>
        <taxon>Solanaceae</taxon>
        <taxon>Solanoideae</taxon>
        <taxon>Solaneae</taxon>
        <taxon>Solanum</taxon>
        <taxon>Solanum subgen. Lycopersicon</taxon>
    </lineage>
</organism>
<accession>A0A3Q7IYB5</accession>
<dbReference type="STRING" id="4081.A0A3Q7IYB5"/>
<dbReference type="CDD" id="cd11064">
    <property type="entry name" value="CYP86A"/>
    <property type="match status" value="1"/>
</dbReference>
<keyword evidence="7" id="KW-1133">Transmembrane helix</keyword>
<evidence type="ECO:0008006" key="10">
    <source>
        <dbReference type="Google" id="ProtNLM"/>
    </source>
</evidence>